<feature type="domain" description="N-acetyltransferase" evidence="1">
    <location>
        <begin position="2"/>
        <end position="140"/>
    </location>
</feature>
<dbReference type="EMBL" id="DXDX01000020">
    <property type="protein sequence ID" value="HIY20452.1"/>
    <property type="molecule type" value="Genomic_DNA"/>
</dbReference>
<dbReference type="SUPFAM" id="SSF55729">
    <property type="entry name" value="Acyl-CoA N-acyltransferases (Nat)"/>
    <property type="match status" value="1"/>
</dbReference>
<dbReference type="GO" id="GO:0016747">
    <property type="term" value="F:acyltransferase activity, transferring groups other than amino-acyl groups"/>
    <property type="evidence" value="ECO:0007669"/>
    <property type="project" value="InterPro"/>
</dbReference>
<dbReference type="Proteomes" id="UP000823868">
    <property type="component" value="Unassembled WGS sequence"/>
</dbReference>
<proteinExistence type="predicted"/>
<dbReference type="AlphaFoldDB" id="A0A9D1Y6W1"/>
<protein>
    <submittedName>
        <fullName evidence="2">GNAT family N-acetyltransferase</fullName>
    </submittedName>
</protein>
<evidence type="ECO:0000313" key="3">
    <source>
        <dbReference type="Proteomes" id="UP000823868"/>
    </source>
</evidence>
<feature type="non-terminal residue" evidence="2">
    <location>
        <position position="1"/>
    </location>
</feature>
<comment type="caution">
    <text evidence="2">The sequence shown here is derived from an EMBL/GenBank/DDBJ whole genome shotgun (WGS) entry which is preliminary data.</text>
</comment>
<gene>
    <name evidence="2" type="ORF">H9841_00945</name>
</gene>
<dbReference type="Pfam" id="PF13508">
    <property type="entry name" value="Acetyltransf_7"/>
    <property type="match status" value="1"/>
</dbReference>
<dbReference type="PROSITE" id="PS51186">
    <property type="entry name" value="GNAT"/>
    <property type="match status" value="1"/>
</dbReference>
<dbReference type="Gene3D" id="3.40.630.30">
    <property type="match status" value="1"/>
</dbReference>
<reference evidence="2" key="1">
    <citation type="journal article" date="2021" name="PeerJ">
        <title>Extensive microbial diversity within the chicken gut microbiome revealed by metagenomics and culture.</title>
        <authorList>
            <person name="Gilroy R."/>
            <person name="Ravi A."/>
            <person name="Getino M."/>
            <person name="Pursley I."/>
            <person name="Horton D.L."/>
            <person name="Alikhan N.F."/>
            <person name="Baker D."/>
            <person name="Gharbi K."/>
            <person name="Hall N."/>
            <person name="Watson M."/>
            <person name="Adriaenssens E.M."/>
            <person name="Foster-Nyarko E."/>
            <person name="Jarju S."/>
            <person name="Secka A."/>
            <person name="Antonio M."/>
            <person name="Oren A."/>
            <person name="Chaudhuri R.R."/>
            <person name="La Ragione R."/>
            <person name="Hildebrand F."/>
            <person name="Pallen M.J."/>
        </authorList>
    </citation>
    <scope>NUCLEOTIDE SEQUENCE</scope>
    <source>
        <strain evidence="2">ChiBcec16_6824</strain>
    </source>
</reference>
<dbReference type="InterPro" id="IPR016181">
    <property type="entry name" value="Acyl_CoA_acyltransferase"/>
</dbReference>
<organism evidence="2 3">
    <name type="scientific">Candidatus Flavonifractor merdigallinarum</name>
    <dbReference type="NCBI Taxonomy" id="2838589"/>
    <lineage>
        <taxon>Bacteria</taxon>
        <taxon>Bacillati</taxon>
        <taxon>Bacillota</taxon>
        <taxon>Clostridia</taxon>
        <taxon>Eubacteriales</taxon>
        <taxon>Oscillospiraceae</taxon>
        <taxon>Flavonifractor</taxon>
    </lineage>
</organism>
<dbReference type="InterPro" id="IPR000182">
    <property type="entry name" value="GNAT_dom"/>
</dbReference>
<dbReference type="CDD" id="cd04301">
    <property type="entry name" value="NAT_SF"/>
    <property type="match status" value="1"/>
</dbReference>
<evidence type="ECO:0000259" key="1">
    <source>
        <dbReference type="PROSITE" id="PS51186"/>
    </source>
</evidence>
<name>A0A9D1Y6W1_9FIRM</name>
<accession>A0A9D1Y6W1</accession>
<reference evidence="2" key="2">
    <citation type="submission" date="2021-04" db="EMBL/GenBank/DDBJ databases">
        <authorList>
            <person name="Gilroy R."/>
        </authorList>
    </citation>
    <scope>NUCLEOTIDE SEQUENCE</scope>
    <source>
        <strain evidence="2">ChiBcec16_6824</strain>
    </source>
</reference>
<sequence>ALIVTTLRTTNIKDYSSDYIENDVKVLQPQNILERARWTHFYVVCDNDKIIGCGAIGPYWDKEDESSLFTIFVLPEYQGKGVGRKIIQTLELDEYFLRAKRIEIPASITGTPFYRKMGYDYKNGIKEPDSEGLLRLEKFR</sequence>
<evidence type="ECO:0000313" key="2">
    <source>
        <dbReference type="EMBL" id="HIY20452.1"/>
    </source>
</evidence>